<protein>
    <recommendedName>
        <fullName evidence="12">Replication restart protein PriA</fullName>
    </recommendedName>
    <alternativeName>
        <fullName evidence="12">ATP-dependent DNA helicase PriA</fullName>
        <ecNumber evidence="12">5.6.2.4</ecNumber>
    </alternativeName>
    <alternativeName>
        <fullName evidence="12">DNA 3'-5' helicase PriA</fullName>
    </alternativeName>
</protein>
<comment type="function">
    <text evidence="12">Initiates the restart of stalled replication forks, which reloads the replicative helicase on sites other than the origin of replication. Recognizes and binds to abandoned replication forks and remodels them to uncover a helicase loading site. Promotes assembly of the primosome at these replication forks.</text>
</comment>
<evidence type="ECO:0000256" key="3">
    <source>
        <dbReference type="ARBA" id="ARBA00022723"/>
    </source>
</evidence>
<evidence type="ECO:0000313" key="17">
    <source>
        <dbReference type="Proteomes" id="UP000260943"/>
    </source>
</evidence>
<dbReference type="SMART" id="SM00490">
    <property type="entry name" value="HELICc"/>
    <property type="match status" value="1"/>
</dbReference>
<reference evidence="16 17" key="1">
    <citation type="submission" date="2018-08" db="EMBL/GenBank/DDBJ databases">
        <title>A genome reference for cultivated species of the human gut microbiota.</title>
        <authorList>
            <person name="Zou Y."/>
            <person name="Xue W."/>
            <person name="Luo G."/>
        </authorList>
    </citation>
    <scope>NUCLEOTIDE SEQUENCE [LARGE SCALE GENOMIC DNA]</scope>
    <source>
        <strain evidence="16 17">TF08-14</strain>
    </source>
</reference>
<comment type="subunit">
    <text evidence="12">Component of the replication restart primosome.</text>
</comment>
<feature type="binding site" evidence="12">
    <location>
        <position position="523"/>
    </location>
    <ligand>
        <name>Zn(2+)</name>
        <dbReference type="ChEBI" id="CHEBI:29105"/>
        <label>2</label>
    </ligand>
</feature>
<dbReference type="FunFam" id="3.40.50.300:FF:000489">
    <property type="entry name" value="Primosome assembly protein PriA"/>
    <property type="match status" value="1"/>
</dbReference>
<keyword evidence="4 12" id="KW-0547">Nucleotide-binding</keyword>
<dbReference type="SUPFAM" id="SSF52540">
    <property type="entry name" value="P-loop containing nucleoside triphosphate hydrolases"/>
    <property type="match status" value="2"/>
</dbReference>
<keyword evidence="6 12" id="KW-0347">Helicase</keyword>
<dbReference type="Proteomes" id="UP000260943">
    <property type="component" value="Unassembled WGS sequence"/>
</dbReference>
<dbReference type="InterPro" id="IPR014001">
    <property type="entry name" value="Helicase_ATP-bd"/>
</dbReference>
<keyword evidence="3 12" id="KW-0479">Metal-binding</keyword>
<dbReference type="GO" id="GO:0006302">
    <property type="term" value="P:double-strand break repair"/>
    <property type="evidence" value="ECO:0007669"/>
    <property type="project" value="InterPro"/>
</dbReference>
<dbReference type="PANTHER" id="PTHR30580:SF0">
    <property type="entry name" value="PRIMOSOMAL PROTEIN N"/>
    <property type="match status" value="1"/>
</dbReference>
<dbReference type="Pfam" id="PF18319">
    <property type="entry name" value="Zn_ribbon_PriA"/>
    <property type="match status" value="1"/>
</dbReference>
<keyword evidence="7 12" id="KW-0862">Zinc</keyword>
<name>A0A3E4QPT0_9ACTN</name>
<evidence type="ECO:0000256" key="2">
    <source>
        <dbReference type="ARBA" id="ARBA00022705"/>
    </source>
</evidence>
<evidence type="ECO:0000256" key="9">
    <source>
        <dbReference type="ARBA" id="ARBA00023125"/>
    </source>
</evidence>
<dbReference type="InterPro" id="IPR040498">
    <property type="entry name" value="PriA_CRR"/>
</dbReference>
<dbReference type="PROSITE" id="PS51194">
    <property type="entry name" value="HELICASE_CTER"/>
    <property type="match status" value="1"/>
</dbReference>
<dbReference type="GO" id="GO:0016887">
    <property type="term" value="F:ATP hydrolysis activity"/>
    <property type="evidence" value="ECO:0007669"/>
    <property type="project" value="RHEA"/>
</dbReference>
<dbReference type="PANTHER" id="PTHR30580">
    <property type="entry name" value="PRIMOSOMAL PROTEIN N"/>
    <property type="match status" value="1"/>
</dbReference>
<dbReference type="SMART" id="SM00487">
    <property type="entry name" value="DEXDc"/>
    <property type="match status" value="1"/>
</dbReference>
<dbReference type="GO" id="GO:0008270">
    <property type="term" value="F:zinc ion binding"/>
    <property type="evidence" value="ECO:0007669"/>
    <property type="project" value="UniProtKB-UniRule"/>
</dbReference>
<dbReference type="Gene3D" id="3.40.1440.60">
    <property type="entry name" value="PriA, 3(prime) DNA-binding domain"/>
    <property type="match status" value="1"/>
</dbReference>
<dbReference type="GO" id="GO:1990077">
    <property type="term" value="C:primosome complex"/>
    <property type="evidence" value="ECO:0007669"/>
    <property type="project" value="UniProtKB-UniRule"/>
</dbReference>
<evidence type="ECO:0000256" key="11">
    <source>
        <dbReference type="ARBA" id="ARBA00048988"/>
    </source>
</evidence>
<dbReference type="InterPro" id="IPR005259">
    <property type="entry name" value="PriA"/>
</dbReference>
<dbReference type="InterPro" id="IPR042115">
    <property type="entry name" value="PriA_3primeBD_sf"/>
</dbReference>
<gene>
    <name evidence="12 16" type="primary">priA</name>
    <name evidence="16" type="ORF">DXC81_08905</name>
</gene>
<comment type="caution">
    <text evidence="16">The sequence shown here is derived from an EMBL/GenBank/DDBJ whole genome shotgun (WGS) entry which is preliminary data.</text>
</comment>
<evidence type="ECO:0000256" key="13">
    <source>
        <dbReference type="SAM" id="MobiDB-lite"/>
    </source>
</evidence>
<dbReference type="InterPro" id="IPR041236">
    <property type="entry name" value="PriA_C"/>
</dbReference>
<comment type="catalytic activity">
    <reaction evidence="12">
        <text>Couples ATP hydrolysis with the unwinding of duplex DNA by translocating in the 3'-5' direction.</text>
        <dbReference type="EC" id="5.6.2.4"/>
    </reaction>
</comment>
<dbReference type="InterPro" id="IPR041222">
    <property type="entry name" value="PriA_3primeBD"/>
</dbReference>
<keyword evidence="5 12" id="KW-0378">Hydrolase</keyword>
<keyword evidence="8 12" id="KW-0067">ATP-binding</keyword>
<keyword evidence="10 12" id="KW-0413">Isomerase</keyword>
<feature type="domain" description="Helicase ATP-binding" evidence="14">
    <location>
        <begin position="281"/>
        <end position="447"/>
    </location>
</feature>
<proteinExistence type="inferred from homology"/>
<evidence type="ECO:0000313" key="16">
    <source>
        <dbReference type="EMBL" id="RGL08224.1"/>
    </source>
</evidence>
<dbReference type="EMBL" id="QSRJ01000011">
    <property type="protein sequence ID" value="RGL08224.1"/>
    <property type="molecule type" value="Genomic_DNA"/>
</dbReference>
<dbReference type="InterPro" id="IPR001650">
    <property type="entry name" value="Helicase_C-like"/>
</dbReference>
<comment type="cofactor">
    <cofactor evidence="12">
        <name>Zn(2+)</name>
        <dbReference type="ChEBI" id="CHEBI:29105"/>
    </cofactor>
    <text evidence="12">Binds 2 zinc ions per subunit.</text>
</comment>
<dbReference type="Pfam" id="PF00271">
    <property type="entry name" value="Helicase_C"/>
    <property type="match status" value="1"/>
</dbReference>
<dbReference type="Pfam" id="PF17764">
    <property type="entry name" value="PriA_3primeBD"/>
    <property type="match status" value="1"/>
</dbReference>
<evidence type="ECO:0000256" key="5">
    <source>
        <dbReference type="ARBA" id="ARBA00022801"/>
    </source>
</evidence>
<dbReference type="GO" id="GO:0006310">
    <property type="term" value="P:DNA recombination"/>
    <property type="evidence" value="ECO:0007669"/>
    <property type="project" value="InterPro"/>
</dbReference>
<feature type="binding site" evidence="12">
    <location>
        <position position="541"/>
    </location>
    <ligand>
        <name>Zn(2+)</name>
        <dbReference type="ChEBI" id="CHEBI:29105"/>
        <label>2</label>
    </ligand>
</feature>
<evidence type="ECO:0000256" key="10">
    <source>
        <dbReference type="ARBA" id="ARBA00023235"/>
    </source>
</evidence>
<dbReference type="GO" id="GO:0006269">
    <property type="term" value="P:DNA replication, synthesis of primer"/>
    <property type="evidence" value="ECO:0007669"/>
    <property type="project" value="UniProtKB-KW"/>
</dbReference>
<keyword evidence="1 12" id="KW-0639">Primosome</keyword>
<feature type="binding site" evidence="12">
    <location>
        <position position="514"/>
    </location>
    <ligand>
        <name>Zn(2+)</name>
        <dbReference type="ChEBI" id="CHEBI:29105"/>
        <label>1</label>
    </ligand>
</feature>
<evidence type="ECO:0000256" key="8">
    <source>
        <dbReference type="ARBA" id="ARBA00022840"/>
    </source>
</evidence>
<dbReference type="EC" id="5.6.2.4" evidence="12"/>
<feature type="binding site" evidence="12">
    <location>
        <position position="517"/>
    </location>
    <ligand>
        <name>Zn(2+)</name>
        <dbReference type="ChEBI" id="CHEBI:29105"/>
        <label>1</label>
    </ligand>
</feature>
<keyword evidence="9 12" id="KW-0238">DNA-binding</keyword>
<dbReference type="GO" id="GO:0003677">
    <property type="term" value="F:DNA binding"/>
    <property type="evidence" value="ECO:0007669"/>
    <property type="project" value="UniProtKB-UniRule"/>
</dbReference>
<keyword evidence="2 12" id="KW-0235">DNA replication</keyword>
<organism evidence="16 17">
    <name type="scientific">Collinsella tanakaei</name>
    <dbReference type="NCBI Taxonomy" id="626935"/>
    <lineage>
        <taxon>Bacteria</taxon>
        <taxon>Bacillati</taxon>
        <taxon>Actinomycetota</taxon>
        <taxon>Coriobacteriia</taxon>
        <taxon>Coriobacteriales</taxon>
        <taxon>Coriobacteriaceae</taxon>
        <taxon>Collinsella</taxon>
    </lineage>
</organism>
<dbReference type="Pfam" id="PF00270">
    <property type="entry name" value="DEAD"/>
    <property type="match status" value="1"/>
</dbReference>
<dbReference type="AlphaFoldDB" id="A0A3E4QPT0"/>
<dbReference type="Pfam" id="PF18074">
    <property type="entry name" value="PriA_C"/>
    <property type="match status" value="1"/>
</dbReference>
<sequence>MVHRDVEQLSLFGAPATAGVSSSAGKAPLTEGSAPTAPAGTSYPLFASVVIDIPSRALSDPFAYGVEAAYADDIDEGSVVLVSFGRRMVMGYVVALSPVLTELPGAADLDPSKVKPIRDLLASSSCSELFAPVSFWMSREYVAALSECLRLFLPPGGTPRLVKGDDGVYRLKEPAVHAVSERVVSITPEGADYAPLANAHRQRQLIEALSCGPVSTRELNLLYTDMSSTIRTLSKKGVVRVDERRAWRGPCDETTLSSARATAPKTLTDGQQRALQEIDSCLQAGRGDVILIDGVTGSGKTEVYLSAIERVLKQGKTACVLVPEISLTAQTVGRFRSRFGGKVAVFHSRLSAGERLDQWDMVKSGAARVVVGARSALFCPLRDLGLIVIDEEHEQSYKQGSSPRYHARDVAAFMAKLGGFPLVLGSATPSAEALARVAAGEHLGQRWTRVEMPERPGSSALPRVTISDLRREFAAGSRSIFSKPLYDGLMRIAERREKAVLLHNRRGFAPFLLCRECGCVPTCKHCSTSLTYHERTHTLECHTCGAVYHINPYPAPGSACPQCGSRYLAKMGLGTQQIEDALRQIMPAHVDIIRMDADSTKGKDAHKELLEAFDASECSVLVGTQMIAKGLDFPEVTLVGVINADYALKMPDFRAQERAYDLLEQVAGRAGRGESSGEVVIQTYLPHDPVIRAVATHDRSIFTTHDLAQRQEAFYPPYVRLTNVLVWGTNQAATKRYIDKLAAAVRQRFDSLRGTDQAWTLAGDPTTAPIVLGPTPCVLERAKDRYRFHFIVKSPVGYHVSEAVGGALSQIGPQPGINVSVDVDAYDLM</sequence>
<accession>A0A3E4QPT0</accession>
<evidence type="ECO:0000256" key="12">
    <source>
        <dbReference type="HAMAP-Rule" id="MF_00983"/>
    </source>
</evidence>
<evidence type="ECO:0000256" key="1">
    <source>
        <dbReference type="ARBA" id="ARBA00022515"/>
    </source>
</evidence>
<dbReference type="HAMAP" id="MF_00983">
    <property type="entry name" value="PriA"/>
    <property type="match status" value="1"/>
</dbReference>
<evidence type="ECO:0000256" key="4">
    <source>
        <dbReference type="ARBA" id="ARBA00022741"/>
    </source>
</evidence>
<dbReference type="GO" id="GO:0043138">
    <property type="term" value="F:3'-5' DNA helicase activity"/>
    <property type="evidence" value="ECO:0007669"/>
    <property type="project" value="UniProtKB-EC"/>
</dbReference>
<dbReference type="CDD" id="cd17929">
    <property type="entry name" value="DEXHc_priA"/>
    <property type="match status" value="1"/>
</dbReference>
<dbReference type="GO" id="GO:0005524">
    <property type="term" value="F:ATP binding"/>
    <property type="evidence" value="ECO:0007669"/>
    <property type="project" value="UniProtKB-UniRule"/>
</dbReference>
<feature type="binding site" evidence="12">
    <location>
        <position position="526"/>
    </location>
    <ligand>
        <name>Zn(2+)</name>
        <dbReference type="ChEBI" id="CHEBI:29105"/>
        <label>2</label>
    </ligand>
</feature>
<dbReference type="InterPro" id="IPR011545">
    <property type="entry name" value="DEAD/DEAH_box_helicase_dom"/>
</dbReference>
<feature type="binding site" evidence="12">
    <location>
        <position position="563"/>
    </location>
    <ligand>
        <name>Zn(2+)</name>
        <dbReference type="ChEBI" id="CHEBI:29105"/>
        <label>1</label>
    </ligand>
</feature>
<feature type="domain" description="Helicase C-terminal" evidence="15">
    <location>
        <begin position="533"/>
        <end position="722"/>
    </location>
</feature>
<dbReference type="RefSeq" id="WP_117680077.1">
    <property type="nucleotide sequence ID" value="NZ_QSRJ01000011.1"/>
</dbReference>
<feature type="binding site" evidence="12">
    <location>
        <position position="544"/>
    </location>
    <ligand>
        <name>Zn(2+)</name>
        <dbReference type="ChEBI" id="CHEBI:29105"/>
        <label>2</label>
    </ligand>
</feature>
<evidence type="ECO:0000256" key="7">
    <source>
        <dbReference type="ARBA" id="ARBA00022833"/>
    </source>
</evidence>
<dbReference type="PROSITE" id="PS51192">
    <property type="entry name" value="HELICASE_ATP_BIND_1"/>
    <property type="match status" value="1"/>
</dbReference>
<feature type="region of interest" description="Disordered" evidence="13">
    <location>
        <begin position="17"/>
        <end position="37"/>
    </location>
</feature>
<evidence type="ECO:0000259" key="15">
    <source>
        <dbReference type="PROSITE" id="PS51194"/>
    </source>
</evidence>
<feature type="binding site" evidence="12">
    <location>
        <position position="560"/>
    </location>
    <ligand>
        <name>Zn(2+)</name>
        <dbReference type="ChEBI" id="CHEBI:29105"/>
        <label>1</label>
    </ligand>
</feature>
<evidence type="ECO:0000259" key="14">
    <source>
        <dbReference type="PROSITE" id="PS51192"/>
    </source>
</evidence>
<comment type="similarity">
    <text evidence="12">Belongs to the helicase family. PriA subfamily.</text>
</comment>
<dbReference type="GO" id="GO:0006270">
    <property type="term" value="P:DNA replication initiation"/>
    <property type="evidence" value="ECO:0007669"/>
    <property type="project" value="TreeGrafter"/>
</dbReference>
<dbReference type="Gene3D" id="3.40.50.300">
    <property type="entry name" value="P-loop containing nucleotide triphosphate hydrolases"/>
    <property type="match status" value="2"/>
</dbReference>
<comment type="catalytic activity">
    <reaction evidence="11 12">
        <text>ATP + H2O = ADP + phosphate + H(+)</text>
        <dbReference type="Rhea" id="RHEA:13065"/>
        <dbReference type="ChEBI" id="CHEBI:15377"/>
        <dbReference type="ChEBI" id="CHEBI:15378"/>
        <dbReference type="ChEBI" id="CHEBI:30616"/>
        <dbReference type="ChEBI" id="CHEBI:43474"/>
        <dbReference type="ChEBI" id="CHEBI:456216"/>
        <dbReference type="EC" id="5.6.2.4"/>
    </reaction>
</comment>
<dbReference type="NCBIfam" id="TIGR00595">
    <property type="entry name" value="priA"/>
    <property type="match status" value="1"/>
</dbReference>
<evidence type="ECO:0000256" key="6">
    <source>
        <dbReference type="ARBA" id="ARBA00022806"/>
    </source>
</evidence>
<dbReference type="InterPro" id="IPR027417">
    <property type="entry name" value="P-loop_NTPase"/>
</dbReference>